<proteinExistence type="predicted"/>
<dbReference type="SUPFAM" id="SSF48452">
    <property type="entry name" value="TPR-like"/>
    <property type="match status" value="1"/>
</dbReference>
<dbReference type="RefSeq" id="WP_253568211.1">
    <property type="nucleotide sequence ID" value="NZ_JAMZEK010000003.1"/>
</dbReference>
<name>A0ABT1FE07_9GAMM</name>
<accession>A0ABT1FE07</accession>
<keyword evidence="1" id="KW-0732">Signal</keyword>
<organism evidence="2 3">
    <name type="scientific">Dyella lutea</name>
    <dbReference type="NCBI Taxonomy" id="2950441"/>
    <lineage>
        <taxon>Bacteria</taxon>
        <taxon>Pseudomonadati</taxon>
        <taxon>Pseudomonadota</taxon>
        <taxon>Gammaproteobacteria</taxon>
        <taxon>Lysobacterales</taxon>
        <taxon>Rhodanobacteraceae</taxon>
        <taxon>Dyella</taxon>
    </lineage>
</organism>
<reference evidence="2 3" key="1">
    <citation type="submission" date="2022-06" db="EMBL/GenBank/DDBJ databases">
        <title>Dyella sp. Sa strain:Sa Genome sequencing.</title>
        <authorList>
            <person name="Park S."/>
        </authorList>
    </citation>
    <scope>NUCLEOTIDE SEQUENCE [LARGE SCALE GENOMIC DNA]</scope>
    <source>
        <strain evidence="2 3">Sa</strain>
    </source>
</reference>
<keyword evidence="3" id="KW-1185">Reference proteome</keyword>
<protein>
    <submittedName>
        <fullName evidence="2">Tetratricopeptide repeat protein</fullName>
    </submittedName>
</protein>
<dbReference type="Pfam" id="PF14559">
    <property type="entry name" value="TPR_19"/>
    <property type="match status" value="1"/>
</dbReference>
<feature type="chain" id="PRO_5045881567" evidence="1">
    <location>
        <begin position="22"/>
        <end position="470"/>
    </location>
</feature>
<dbReference type="Proteomes" id="UP001204615">
    <property type="component" value="Unassembled WGS sequence"/>
</dbReference>
<sequence length="470" mass="50099">MRPVLPALVALALAPAIHAQATDVAQAIRDGRHALESNDPARARSLFARALAQSEQPGNAYAAAIGLGRAELWLGQVPDAEATFRRAFTLASNPDERHAARTGLAQALNAEDRPREAWKLLRDDASHDPRSTLELMRAAQALGWQDRTLPALAATRAPADTGYLGTRFDLLADDMRYATAPQIEGDTSYSHDSEGLDVWSVGASAFSPLHGDDALAQRYGVAVDTVRVSNPGNSRRLQGVSGVGQWRIGDMQSADLRLGLGQAGGWQYLQGAGHWTVQPSDDFALSAGAERAPLLTDAAIAHRIAYATYSVGATLRPGDHLYLLPTVFRQQFTDGNRRDGAAARLVLSPFDITGTPAALGGQFGVRVFRSSQPGGGIYFNPQHYRAVTAGLIGVMSLSPKWRLRATADGGRQTTDGNSVGIYTLDVSLEGRLPHNGRVQVHVMRSSAASVSGGGSGYWNNSLAVSVSYPF</sequence>
<comment type="caution">
    <text evidence="2">The sequence shown here is derived from an EMBL/GenBank/DDBJ whole genome shotgun (WGS) entry which is preliminary data.</text>
</comment>
<dbReference type="Gene3D" id="1.25.40.10">
    <property type="entry name" value="Tetratricopeptide repeat domain"/>
    <property type="match status" value="1"/>
</dbReference>
<feature type="signal peptide" evidence="1">
    <location>
        <begin position="1"/>
        <end position="21"/>
    </location>
</feature>
<evidence type="ECO:0000256" key="1">
    <source>
        <dbReference type="SAM" id="SignalP"/>
    </source>
</evidence>
<dbReference type="InterPro" id="IPR011990">
    <property type="entry name" value="TPR-like_helical_dom_sf"/>
</dbReference>
<gene>
    <name evidence="2" type="ORF">NC595_16330</name>
</gene>
<evidence type="ECO:0000313" key="3">
    <source>
        <dbReference type="Proteomes" id="UP001204615"/>
    </source>
</evidence>
<evidence type="ECO:0000313" key="2">
    <source>
        <dbReference type="EMBL" id="MCP1375616.1"/>
    </source>
</evidence>
<dbReference type="EMBL" id="JAMZEK010000003">
    <property type="protein sequence ID" value="MCP1375616.1"/>
    <property type="molecule type" value="Genomic_DNA"/>
</dbReference>